<sequence length="147" mass="15231">MLRTLLLTSALLVSAPALAQETAQSQTQPPQGSSPAAPQQAAPAQPSTAQPAAPQTAAPATTASAIASIVDSEFAAYDVNKDGQLDQAEFSRWMVALKDQEMKSTGTTLPADKLTAWVNGAFTTADRDKSITVSKPELITYLSNGAA</sequence>
<dbReference type="KEGG" id="sami:SAMIE_1004040"/>
<dbReference type="RefSeq" id="WP_083952406.1">
    <property type="nucleotide sequence ID" value="NZ_AP018664.1"/>
</dbReference>
<protein>
    <submittedName>
        <fullName evidence="4">Calcium-binding protein</fullName>
    </submittedName>
</protein>
<feature type="domain" description="EF-hand" evidence="3">
    <location>
        <begin position="65"/>
        <end position="100"/>
    </location>
</feature>
<evidence type="ECO:0000259" key="3">
    <source>
        <dbReference type="PROSITE" id="PS50222"/>
    </source>
</evidence>
<evidence type="ECO:0000313" key="5">
    <source>
        <dbReference type="Proteomes" id="UP000279959"/>
    </source>
</evidence>
<keyword evidence="5" id="KW-1185">Reference proteome</keyword>
<dbReference type="SMART" id="SM00054">
    <property type="entry name" value="EFh"/>
    <property type="match status" value="2"/>
</dbReference>
<evidence type="ECO:0000313" key="4">
    <source>
        <dbReference type="EMBL" id="BBD96903.1"/>
    </source>
</evidence>
<dbReference type="InterPro" id="IPR011992">
    <property type="entry name" value="EF-hand-dom_pair"/>
</dbReference>
<dbReference type="InterPro" id="IPR002048">
    <property type="entry name" value="EF_hand_dom"/>
</dbReference>
<keyword evidence="2" id="KW-0732">Signal</keyword>
<gene>
    <name evidence="4" type="ORF">SAMIE_1004040</name>
</gene>
<dbReference type="PROSITE" id="PS00018">
    <property type="entry name" value="EF_HAND_1"/>
    <property type="match status" value="1"/>
</dbReference>
<dbReference type="AlphaFoldDB" id="A0A494VWX0"/>
<evidence type="ECO:0000256" key="1">
    <source>
        <dbReference type="SAM" id="MobiDB-lite"/>
    </source>
</evidence>
<dbReference type="SUPFAM" id="SSF47473">
    <property type="entry name" value="EF-hand"/>
    <property type="match status" value="1"/>
</dbReference>
<dbReference type="GO" id="GO:0005509">
    <property type="term" value="F:calcium ion binding"/>
    <property type="evidence" value="ECO:0007669"/>
    <property type="project" value="InterPro"/>
</dbReference>
<dbReference type="Gene3D" id="1.10.238.10">
    <property type="entry name" value="EF-hand"/>
    <property type="match status" value="1"/>
</dbReference>
<accession>A0A494VWX0</accession>
<evidence type="ECO:0000256" key="2">
    <source>
        <dbReference type="SAM" id="SignalP"/>
    </source>
</evidence>
<dbReference type="Proteomes" id="UP000279959">
    <property type="component" value="Chromosome"/>
</dbReference>
<name>A0A494VWX0_9SPHN</name>
<organism evidence="4 5">
    <name type="scientific">Sphingobium amiense</name>
    <dbReference type="NCBI Taxonomy" id="135719"/>
    <lineage>
        <taxon>Bacteria</taxon>
        <taxon>Pseudomonadati</taxon>
        <taxon>Pseudomonadota</taxon>
        <taxon>Alphaproteobacteria</taxon>
        <taxon>Sphingomonadales</taxon>
        <taxon>Sphingomonadaceae</taxon>
        <taxon>Sphingobium</taxon>
    </lineage>
</organism>
<feature type="signal peptide" evidence="2">
    <location>
        <begin position="1"/>
        <end position="19"/>
    </location>
</feature>
<feature type="chain" id="PRO_5019779579" evidence="2">
    <location>
        <begin position="20"/>
        <end position="147"/>
    </location>
</feature>
<dbReference type="EMBL" id="AP018664">
    <property type="protein sequence ID" value="BBD96903.1"/>
    <property type="molecule type" value="Genomic_DNA"/>
</dbReference>
<dbReference type="InterPro" id="IPR018247">
    <property type="entry name" value="EF_Hand_1_Ca_BS"/>
</dbReference>
<reference evidence="4 5" key="1">
    <citation type="submission" date="2018-05" db="EMBL/GenBank/DDBJ databases">
        <title>Complete Genome Sequence of the Nonylphenol-Degrading Bacterium Sphingobium amiense DSM 16289T.</title>
        <authorList>
            <person name="Ootsuka M."/>
            <person name="Nishizawa T."/>
            <person name="Ohta H."/>
        </authorList>
    </citation>
    <scope>NUCLEOTIDE SEQUENCE [LARGE SCALE GENOMIC DNA]</scope>
    <source>
        <strain evidence="4 5">DSM 16289</strain>
    </source>
</reference>
<feature type="region of interest" description="Disordered" evidence="1">
    <location>
        <begin position="20"/>
        <end position="62"/>
    </location>
</feature>
<dbReference type="PROSITE" id="PS50222">
    <property type="entry name" value="EF_HAND_2"/>
    <property type="match status" value="1"/>
</dbReference>
<proteinExistence type="predicted"/>